<organism evidence="9 10">
    <name type="scientific">Aphis craccivora</name>
    <name type="common">Cowpea aphid</name>
    <dbReference type="NCBI Taxonomy" id="307492"/>
    <lineage>
        <taxon>Eukaryota</taxon>
        <taxon>Metazoa</taxon>
        <taxon>Ecdysozoa</taxon>
        <taxon>Arthropoda</taxon>
        <taxon>Hexapoda</taxon>
        <taxon>Insecta</taxon>
        <taxon>Pterygota</taxon>
        <taxon>Neoptera</taxon>
        <taxon>Paraneoptera</taxon>
        <taxon>Hemiptera</taxon>
        <taxon>Sternorrhyncha</taxon>
        <taxon>Aphidomorpha</taxon>
        <taxon>Aphidoidea</taxon>
        <taxon>Aphididae</taxon>
        <taxon>Aphidini</taxon>
        <taxon>Aphis</taxon>
        <taxon>Aphis</taxon>
    </lineage>
</organism>
<protein>
    <submittedName>
        <fullName evidence="9">Protein ALP1-like</fullName>
    </submittedName>
</protein>
<keyword evidence="10" id="KW-1185">Reference proteome</keyword>
<dbReference type="GO" id="GO:0004518">
    <property type="term" value="F:nuclease activity"/>
    <property type="evidence" value="ECO:0007669"/>
    <property type="project" value="UniProtKB-KW"/>
</dbReference>
<accession>A0A6G0W0G0</accession>
<comment type="cofactor">
    <cofactor evidence="1">
        <name>a divalent metal cation</name>
        <dbReference type="ChEBI" id="CHEBI:60240"/>
    </cofactor>
</comment>
<dbReference type="PANTHER" id="PTHR22930:SF85">
    <property type="entry name" value="GH03217P-RELATED"/>
    <property type="match status" value="1"/>
</dbReference>
<keyword evidence="6" id="KW-0378">Hydrolase</keyword>
<dbReference type="InterPro" id="IPR045249">
    <property type="entry name" value="HARBI1-like"/>
</dbReference>
<keyword evidence="5" id="KW-0479">Metal-binding</keyword>
<dbReference type="EMBL" id="VUJU01009894">
    <property type="protein sequence ID" value="KAF0717012.1"/>
    <property type="molecule type" value="Genomic_DNA"/>
</dbReference>
<reference evidence="9 10" key="1">
    <citation type="submission" date="2019-08" db="EMBL/GenBank/DDBJ databases">
        <title>Whole genome of Aphis craccivora.</title>
        <authorList>
            <person name="Voronova N.V."/>
            <person name="Shulinski R.S."/>
            <person name="Bandarenka Y.V."/>
            <person name="Zhorov D.G."/>
            <person name="Warner D."/>
        </authorList>
    </citation>
    <scope>NUCLEOTIDE SEQUENCE [LARGE SCALE GENOMIC DNA]</scope>
    <source>
        <strain evidence="9">180601</strain>
        <tissue evidence="9">Whole Body</tissue>
    </source>
</reference>
<dbReference type="InterPro" id="IPR027806">
    <property type="entry name" value="HARBI1_dom"/>
</dbReference>
<dbReference type="GO" id="GO:0046872">
    <property type="term" value="F:metal ion binding"/>
    <property type="evidence" value="ECO:0007669"/>
    <property type="project" value="UniProtKB-KW"/>
</dbReference>
<comment type="caution">
    <text evidence="9">The sequence shown here is derived from an EMBL/GenBank/DDBJ whole genome shotgun (WGS) entry which is preliminary data.</text>
</comment>
<evidence type="ECO:0000256" key="2">
    <source>
        <dbReference type="ARBA" id="ARBA00004123"/>
    </source>
</evidence>
<evidence type="ECO:0000256" key="1">
    <source>
        <dbReference type="ARBA" id="ARBA00001968"/>
    </source>
</evidence>
<evidence type="ECO:0000259" key="8">
    <source>
        <dbReference type="Pfam" id="PF13359"/>
    </source>
</evidence>
<proteinExistence type="inferred from homology"/>
<keyword evidence="4" id="KW-0540">Nuclease</keyword>
<evidence type="ECO:0000256" key="6">
    <source>
        <dbReference type="ARBA" id="ARBA00022801"/>
    </source>
</evidence>
<dbReference type="PANTHER" id="PTHR22930">
    <property type="match status" value="1"/>
</dbReference>
<evidence type="ECO:0000256" key="4">
    <source>
        <dbReference type="ARBA" id="ARBA00022722"/>
    </source>
</evidence>
<dbReference type="GO" id="GO:0016787">
    <property type="term" value="F:hydrolase activity"/>
    <property type="evidence" value="ECO:0007669"/>
    <property type="project" value="UniProtKB-KW"/>
</dbReference>
<evidence type="ECO:0000256" key="5">
    <source>
        <dbReference type="ARBA" id="ARBA00022723"/>
    </source>
</evidence>
<evidence type="ECO:0000256" key="3">
    <source>
        <dbReference type="ARBA" id="ARBA00006958"/>
    </source>
</evidence>
<evidence type="ECO:0000313" key="9">
    <source>
        <dbReference type="EMBL" id="KAF0717012.1"/>
    </source>
</evidence>
<evidence type="ECO:0000313" key="10">
    <source>
        <dbReference type="Proteomes" id="UP000478052"/>
    </source>
</evidence>
<gene>
    <name evidence="9" type="ORF">FWK35_00027268</name>
</gene>
<comment type="similarity">
    <text evidence="3">Belongs to the HARBI1 family.</text>
</comment>
<dbReference type="GO" id="GO:0005634">
    <property type="term" value="C:nucleus"/>
    <property type="evidence" value="ECO:0007669"/>
    <property type="project" value="UniProtKB-SubCell"/>
</dbReference>
<feature type="domain" description="DDE Tnp4" evidence="8">
    <location>
        <begin position="184"/>
        <end position="339"/>
    </location>
</feature>
<dbReference type="Proteomes" id="UP000478052">
    <property type="component" value="Unassembled WGS sequence"/>
</dbReference>
<evidence type="ECO:0000256" key="7">
    <source>
        <dbReference type="ARBA" id="ARBA00023242"/>
    </source>
</evidence>
<name>A0A6G0W0G0_APHCR</name>
<dbReference type="OrthoDB" id="6597831at2759"/>
<dbReference type="Pfam" id="PF13359">
    <property type="entry name" value="DDE_Tnp_4"/>
    <property type="match status" value="1"/>
</dbReference>
<comment type="subcellular location">
    <subcellularLocation>
        <location evidence="2">Nucleus</location>
    </subcellularLocation>
</comment>
<sequence>MDNNLSKCILLFGLNHLKCLNESLDSKKKLLILQYLKTSKVRIRNFMLITSLYDDIDFKCHFRLTRSSVEILMCKVKPFYISLNTLVGRPSVDYKKATLMVVWYLSNTETLKHFVKFVSMFSQIGDCFDLSRGLACRTIHKSIRVISNLLNDFIIWPKGSSEAATVKGFRNLRFNYMPNTIGCIDGCHIRIHAPRDKRSDYTNRKMLQSIVLLAVCNAQLEFTYIFSGWPGSSHDARVFKNSSLGQTLMNNPQEIISKDLHILGDSAFPLLENLMVPYKATHVLSEKKKLFNKRLSSTRVVIEQAFGLLLGRFRRLKILEAKSIELMSLTVTCACILHNLALQNNDWIQINNDHNTDLTEENNQECSISLANNQRNGVDKINELADR</sequence>
<keyword evidence="7" id="KW-0539">Nucleus</keyword>
<dbReference type="AlphaFoldDB" id="A0A6G0W0G0"/>